<evidence type="ECO:0000259" key="2">
    <source>
        <dbReference type="Pfam" id="PF00656"/>
    </source>
</evidence>
<evidence type="ECO:0000313" key="4">
    <source>
        <dbReference type="Proteomes" id="UP000281594"/>
    </source>
</evidence>
<dbReference type="HOGENOM" id="CLU_801478_0_0_11"/>
<dbReference type="PANTHER" id="PTHR22576:SF37">
    <property type="entry name" value="MUCOSA-ASSOCIATED LYMPHOID TISSUE LYMPHOMA TRANSLOCATION PROTEIN 1"/>
    <property type="match status" value="1"/>
</dbReference>
<dbReference type="InterPro" id="IPR052039">
    <property type="entry name" value="Caspase-related_regulators"/>
</dbReference>
<organism evidence="3 4">
    <name type="scientific">Streptomyces rapamycinicus (strain ATCC 29253 / DSM 41530 / NRRL 5491 / AYB-994)</name>
    <name type="common">Streptomyces hygroscopicus (strain ATCC 29253)</name>
    <dbReference type="NCBI Taxonomy" id="1343740"/>
    <lineage>
        <taxon>Bacteria</taxon>
        <taxon>Bacillati</taxon>
        <taxon>Actinomycetota</taxon>
        <taxon>Actinomycetes</taxon>
        <taxon>Kitasatosporales</taxon>
        <taxon>Streptomycetaceae</taxon>
        <taxon>Streptomyces</taxon>
        <taxon>Streptomyces violaceusniger group</taxon>
    </lineage>
</organism>
<accession>A0A0A0NUM5</accession>
<dbReference type="SUPFAM" id="SSF52129">
    <property type="entry name" value="Caspase-like"/>
    <property type="match status" value="1"/>
</dbReference>
<dbReference type="STRING" id="1343740.M271_49775"/>
<dbReference type="RefSeq" id="WP_020874795.1">
    <property type="nucleotide sequence ID" value="NC_022785.1"/>
</dbReference>
<dbReference type="EMBL" id="QYCY01000004">
    <property type="protein sequence ID" value="RLV71844.1"/>
    <property type="molecule type" value="Genomic_DNA"/>
</dbReference>
<evidence type="ECO:0000313" key="3">
    <source>
        <dbReference type="EMBL" id="RLV71844.1"/>
    </source>
</evidence>
<dbReference type="Pfam" id="PF00656">
    <property type="entry name" value="Peptidase_C14"/>
    <property type="match status" value="1"/>
</dbReference>
<dbReference type="Gene3D" id="3.40.50.1460">
    <property type="match status" value="1"/>
</dbReference>
<dbReference type="eggNOG" id="COG4249">
    <property type="taxonomic scope" value="Bacteria"/>
</dbReference>
<dbReference type="Proteomes" id="UP000281594">
    <property type="component" value="Unassembled WGS sequence"/>
</dbReference>
<evidence type="ECO:0000256" key="1">
    <source>
        <dbReference type="SAM" id="MobiDB-lite"/>
    </source>
</evidence>
<dbReference type="GO" id="GO:0006508">
    <property type="term" value="P:proteolysis"/>
    <property type="evidence" value="ECO:0007669"/>
    <property type="project" value="InterPro"/>
</dbReference>
<dbReference type="InterPro" id="IPR029030">
    <property type="entry name" value="Caspase-like_dom_sf"/>
</dbReference>
<dbReference type="AlphaFoldDB" id="A0A0A0NUM5"/>
<dbReference type="InterPro" id="IPR011600">
    <property type="entry name" value="Pept_C14_caspase"/>
</dbReference>
<reference evidence="3 4" key="1">
    <citation type="journal article" date="2018" name="J. Biol. Chem.">
        <title>Discovery of the actinoplanic acid pathway in Streptomyces rapamycinicus reveals a genetically conserved synergism with rapamycin.</title>
        <authorList>
            <person name="Mrak P."/>
            <person name="Krastel P."/>
            <person name="Pivk Lukancic P."/>
            <person name="Tao J."/>
            <person name="Pistorius D."/>
            <person name="Moore C.M."/>
        </authorList>
    </citation>
    <scope>NUCLEOTIDE SEQUENCE [LARGE SCALE GENOMIC DNA]</scope>
    <source>
        <strain evidence="3 4">NRRL 5491</strain>
    </source>
</reference>
<feature type="domain" description="Peptidase C14 caspase" evidence="2">
    <location>
        <begin position="4"/>
        <end position="252"/>
    </location>
</feature>
<feature type="compositionally biased region" description="Pro residues" evidence="1">
    <location>
        <begin position="289"/>
        <end position="305"/>
    </location>
</feature>
<dbReference type="PANTHER" id="PTHR22576">
    <property type="entry name" value="MUCOSA ASSOCIATED LYMPHOID TISSUE LYMPHOMA TRANSLOCATION PROTEIN 1/PARACASPASE"/>
    <property type="match status" value="1"/>
</dbReference>
<dbReference type="KEGG" id="src:M271_49775"/>
<sequence length="346" mass="37511">MPQHRALLIGASNYDMRGIHSLPFIPADLARLGATFRHRGFHEVQVLAQREGGKQISANFIDARVAGFLRRAGRGDTLVIFLSGHGVHAAGRDYLVPEDIDEDTHPFESGCVPIDWRRQLDETLAGHVVFLIDACREGIEAAASMSVAGVTEWGRQKTAAALWRKVAYVYGCSPAQLSLYVRDHEPMVEGVQCGTTPGESFSIFSRAVSDVVASHQGALTLDTFRKMAQERVSILHQAYNKRGNPQLLRTVTDIHDAFTFLPAAVDRHGATTAATTPPVGQYPATPSRSMPPPRPPSVPPWPSGRPCPRQRHPGRPGRQGSRDSAAGSAACWASATPHLPSATAPW</sequence>
<dbReference type="GO" id="GO:0004197">
    <property type="term" value="F:cysteine-type endopeptidase activity"/>
    <property type="evidence" value="ECO:0007669"/>
    <property type="project" value="InterPro"/>
</dbReference>
<proteinExistence type="predicted"/>
<protein>
    <recommendedName>
        <fullName evidence="2">Peptidase C14 caspase domain-containing protein</fullName>
    </recommendedName>
</protein>
<comment type="caution">
    <text evidence="3">The sequence shown here is derived from an EMBL/GenBank/DDBJ whole genome shotgun (WGS) entry which is preliminary data.</text>
</comment>
<feature type="region of interest" description="Disordered" evidence="1">
    <location>
        <begin position="271"/>
        <end position="346"/>
    </location>
</feature>
<feature type="compositionally biased region" description="Low complexity" evidence="1">
    <location>
        <begin position="316"/>
        <end position="335"/>
    </location>
</feature>
<name>A0A0A0NUM5_STRRN</name>
<gene>
    <name evidence="3" type="ORF">D3C57_144995</name>
</gene>